<dbReference type="EMBL" id="BAAAWD010000013">
    <property type="protein sequence ID" value="GAA3016789.1"/>
    <property type="molecule type" value="Genomic_DNA"/>
</dbReference>
<proteinExistence type="predicted"/>
<organism evidence="3 4">
    <name type="scientific">Streptosporangium longisporum</name>
    <dbReference type="NCBI Taxonomy" id="46187"/>
    <lineage>
        <taxon>Bacteria</taxon>
        <taxon>Bacillati</taxon>
        <taxon>Actinomycetota</taxon>
        <taxon>Actinomycetes</taxon>
        <taxon>Streptosporangiales</taxon>
        <taxon>Streptosporangiaceae</taxon>
        <taxon>Streptosporangium</taxon>
    </lineage>
</organism>
<dbReference type="PROSITE" id="PS51257">
    <property type="entry name" value="PROKAR_LIPOPROTEIN"/>
    <property type="match status" value="1"/>
</dbReference>
<evidence type="ECO:0000313" key="3">
    <source>
        <dbReference type="EMBL" id="GAA3016789.1"/>
    </source>
</evidence>
<reference evidence="3 4" key="1">
    <citation type="journal article" date="2019" name="Int. J. Syst. Evol. Microbiol.">
        <title>The Global Catalogue of Microorganisms (GCM) 10K type strain sequencing project: providing services to taxonomists for standard genome sequencing and annotation.</title>
        <authorList>
            <consortium name="The Broad Institute Genomics Platform"/>
            <consortium name="The Broad Institute Genome Sequencing Center for Infectious Disease"/>
            <person name="Wu L."/>
            <person name="Ma J."/>
        </authorList>
    </citation>
    <scope>NUCLEOTIDE SEQUENCE [LARGE SCALE GENOMIC DNA]</scope>
    <source>
        <strain evidence="3 4">JCM 3106</strain>
    </source>
</reference>
<name>A0ABN3Y419_9ACTN</name>
<gene>
    <name evidence="3" type="ORF">GCM10017559_45570</name>
</gene>
<feature type="chain" id="PRO_5046300270" evidence="2">
    <location>
        <begin position="19"/>
        <end position="125"/>
    </location>
</feature>
<keyword evidence="4" id="KW-1185">Reference proteome</keyword>
<sequence>MKTSIRLLSVALLGAALAAGCSSEPAPSAAPTSAAPAAPATEPTDQAPTADVVGLLKSVDEKHLVLTMPDGKDRTFLIRAEEAPRLGIRHLASHAGLTDIGFRITYITVGGNEYVVAAEETGLPQ</sequence>
<dbReference type="Proteomes" id="UP001499930">
    <property type="component" value="Unassembled WGS sequence"/>
</dbReference>
<feature type="region of interest" description="Disordered" evidence="1">
    <location>
        <begin position="22"/>
        <end position="48"/>
    </location>
</feature>
<protein>
    <submittedName>
        <fullName evidence="3">Uncharacterized protein</fullName>
    </submittedName>
</protein>
<evidence type="ECO:0000256" key="1">
    <source>
        <dbReference type="SAM" id="MobiDB-lite"/>
    </source>
</evidence>
<evidence type="ECO:0000256" key="2">
    <source>
        <dbReference type="SAM" id="SignalP"/>
    </source>
</evidence>
<accession>A0ABN3Y419</accession>
<dbReference type="RefSeq" id="WP_344898588.1">
    <property type="nucleotide sequence ID" value="NZ_BAAAWD010000013.1"/>
</dbReference>
<evidence type="ECO:0000313" key="4">
    <source>
        <dbReference type="Proteomes" id="UP001499930"/>
    </source>
</evidence>
<keyword evidence="2" id="KW-0732">Signal</keyword>
<comment type="caution">
    <text evidence="3">The sequence shown here is derived from an EMBL/GenBank/DDBJ whole genome shotgun (WGS) entry which is preliminary data.</text>
</comment>
<feature type="signal peptide" evidence="2">
    <location>
        <begin position="1"/>
        <end position="18"/>
    </location>
</feature>